<sequence length="64" mass="7601">MIVIIFWKFQFLDPNNNIPSLRADLAEKIYSKLTEFSYCTFSNMVILGRKHCRNIRQKKSLDGF</sequence>
<dbReference type="EMBL" id="OV725078">
    <property type="protein sequence ID" value="CAH1394188.1"/>
    <property type="molecule type" value="Genomic_DNA"/>
</dbReference>
<reference evidence="1" key="1">
    <citation type="submission" date="2022-01" db="EMBL/GenBank/DDBJ databases">
        <authorList>
            <person name="King R."/>
        </authorList>
    </citation>
    <scope>NUCLEOTIDE SEQUENCE</scope>
</reference>
<accession>A0A9P0ECF2</accession>
<dbReference type="AlphaFoldDB" id="A0A9P0ECF2"/>
<name>A0A9P0ECF2_NEZVI</name>
<evidence type="ECO:0000313" key="1">
    <source>
        <dbReference type="EMBL" id="CAH1394188.1"/>
    </source>
</evidence>
<organism evidence="1 2">
    <name type="scientific">Nezara viridula</name>
    <name type="common">Southern green stink bug</name>
    <name type="synonym">Cimex viridulus</name>
    <dbReference type="NCBI Taxonomy" id="85310"/>
    <lineage>
        <taxon>Eukaryota</taxon>
        <taxon>Metazoa</taxon>
        <taxon>Ecdysozoa</taxon>
        <taxon>Arthropoda</taxon>
        <taxon>Hexapoda</taxon>
        <taxon>Insecta</taxon>
        <taxon>Pterygota</taxon>
        <taxon>Neoptera</taxon>
        <taxon>Paraneoptera</taxon>
        <taxon>Hemiptera</taxon>
        <taxon>Heteroptera</taxon>
        <taxon>Panheteroptera</taxon>
        <taxon>Pentatomomorpha</taxon>
        <taxon>Pentatomoidea</taxon>
        <taxon>Pentatomidae</taxon>
        <taxon>Pentatominae</taxon>
        <taxon>Nezara</taxon>
    </lineage>
</organism>
<dbReference type="Proteomes" id="UP001152798">
    <property type="component" value="Chromosome 2"/>
</dbReference>
<evidence type="ECO:0000313" key="2">
    <source>
        <dbReference type="Proteomes" id="UP001152798"/>
    </source>
</evidence>
<protein>
    <submittedName>
        <fullName evidence="1">Uncharacterized protein</fullName>
    </submittedName>
</protein>
<gene>
    <name evidence="1" type="ORF">NEZAVI_LOCUS4725</name>
</gene>
<proteinExistence type="predicted"/>
<keyword evidence="2" id="KW-1185">Reference proteome</keyword>